<protein>
    <submittedName>
        <fullName evidence="1">Uncharacterized protein</fullName>
    </submittedName>
</protein>
<evidence type="ECO:0000313" key="1">
    <source>
        <dbReference type="EMBL" id="PNT04200.1"/>
    </source>
</evidence>
<dbReference type="Proteomes" id="UP000006729">
    <property type="component" value="Chromosome 14"/>
</dbReference>
<sequence length="180" mass="19931">MVSTSSMKMVHSTHLVFQCGYDHVVLNASRPHKISTIRNAWTGYSQSPTLNCLGRALASRSHYASDFPVIQLSKSSSMKNQRMMCVNPIASKMAFLFPCFFSINLLSNVETSHGIGPQNWQKKVKLQHSPVSAFFTLTVKHVGPAVLSMANAGPNTNGGHLYSKGLSRSHYSNRGFRWLT</sequence>
<dbReference type="InParanoid" id="A0A2K1XTV4"/>
<evidence type="ECO:0000313" key="2">
    <source>
        <dbReference type="Proteomes" id="UP000006729"/>
    </source>
</evidence>
<proteinExistence type="predicted"/>
<keyword evidence="2" id="KW-1185">Reference proteome</keyword>
<dbReference type="AlphaFoldDB" id="A0A2K1XTV4"/>
<dbReference type="EMBL" id="CM009303">
    <property type="protein sequence ID" value="PNT04200.1"/>
    <property type="molecule type" value="Genomic_DNA"/>
</dbReference>
<dbReference type="STRING" id="3694.A0A2K1XTV4"/>
<gene>
    <name evidence="1" type="ORF">POPTR_014G110700</name>
</gene>
<reference evidence="1 2" key="1">
    <citation type="journal article" date="2006" name="Science">
        <title>The genome of black cottonwood, Populus trichocarpa (Torr. &amp; Gray).</title>
        <authorList>
            <person name="Tuskan G.A."/>
            <person name="Difazio S."/>
            <person name="Jansson S."/>
            <person name="Bohlmann J."/>
            <person name="Grigoriev I."/>
            <person name="Hellsten U."/>
            <person name="Putnam N."/>
            <person name="Ralph S."/>
            <person name="Rombauts S."/>
            <person name="Salamov A."/>
            <person name="Schein J."/>
            <person name="Sterck L."/>
            <person name="Aerts A."/>
            <person name="Bhalerao R.R."/>
            <person name="Bhalerao R.P."/>
            <person name="Blaudez D."/>
            <person name="Boerjan W."/>
            <person name="Brun A."/>
            <person name="Brunner A."/>
            <person name="Busov V."/>
            <person name="Campbell M."/>
            <person name="Carlson J."/>
            <person name="Chalot M."/>
            <person name="Chapman J."/>
            <person name="Chen G.L."/>
            <person name="Cooper D."/>
            <person name="Coutinho P.M."/>
            <person name="Couturier J."/>
            <person name="Covert S."/>
            <person name="Cronk Q."/>
            <person name="Cunningham R."/>
            <person name="Davis J."/>
            <person name="Degroeve S."/>
            <person name="Dejardin A."/>
            <person name="Depamphilis C."/>
            <person name="Detter J."/>
            <person name="Dirks B."/>
            <person name="Dubchak I."/>
            <person name="Duplessis S."/>
            <person name="Ehlting J."/>
            <person name="Ellis B."/>
            <person name="Gendler K."/>
            <person name="Goodstein D."/>
            <person name="Gribskov M."/>
            <person name="Grimwood J."/>
            <person name="Groover A."/>
            <person name="Gunter L."/>
            <person name="Hamberger B."/>
            <person name="Heinze B."/>
            <person name="Helariutta Y."/>
            <person name="Henrissat B."/>
            <person name="Holligan D."/>
            <person name="Holt R."/>
            <person name="Huang W."/>
            <person name="Islam-Faridi N."/>
            <person name="Jones S."/>
            <person name="Jones-Rhoades M."/>
            <person name="Jorgensen R."/>
            <person name="Joshi C."/>
            <person name="Kangasjarvi J."/>
            <person name="Karlsson J."/>
            <person name="Kelleher C."/>
            <person name="Kirkpatrick R."/>
            <person name="Kirst M."/>
            <person name="Kohler A."/>
            <person name="Kalluri U."/>
            <person name="Larimer F."/>
            <person name="Leebens-Mack J."/>
            <person name="Leple J.C."/>
            <person name="Locascio P."/>
            <person name="Lou Y."/>
            <person name="Lucas S."/>
            <person name="Martin F."/>
            <person name="Montanini B."/>
            <person name="Napoli C."/>
            <person name="Nelson D.R."/>
            <person name="Nelson C."/>
            <person name="Nieminen K."/>
            <person name="Nilsson O."/>
            <person name="Pereda V."/>
            <person name="Peter G."/>
            <person name="Philippe R."/>
            <person name="Pilate G."/>
            <person name="Poliakov A."/>
            <person name="Razumovskaya J."/>
            <person name="Richardson P."/>
            <person name="Rinaldi C."/>
            <person name="Ritland K."/>
            <person name="Rouze P."/>
            <person name="Ryaboy D."/>
            <person name="Schmutz J."/>
            <person name="Schrader J."/>
            <person name="Segerman B."/>
            <person name="Shin H."/>
            <person name="Siddiqui A."/>
            <person name="Sterky F."/>
            <person name="Terry A."/>
            <person name="Tsai C.J."/>
            <person name="Uberbacher E."/>
            <person name="Unneberg P."/>
            <person name="Vahala J."/>
            <person name="Wall K."/>
            <person name="Wessler S."/>
            <person name="Yang G."/>
            <person name="Yin T."/>
            <person name="Douglas C."/>
            <person name="Marra M."/>
            <person name="Sandberg G."/>
            <person name="Van de Peer Y."/>
            <person name="Rokhsar D."/>
        </authorList>
    </citation>
    <scope>NUCLEOTIDE SEQUENCE [LARGE SCALE GENOMIC DNA]</scope>
    <source>
        <strain evidence="2">cv. Nisqually</strain>
    </source>
</reference>
<organism evidence="1 2">
    <name type="scientific">Populus trichocarpa</name>
    <name type="common">Western balsam poplar</name>
    <name type="synonym">Populus balsamifera subsp. trichocarpa</name>
    <dbReference type="NCBI Taxonomy" id="3694"/>
    <lineage>
        <taxon>Eukaryota</taxon>
        <taxon>Viridiplantae</taxon>
        <taxon>Streptophyta</taxon>
        <taxon>Embryophyta</taxon>
        <taxon>Tracheophyta</taxon>
        <taxon>Spermatophyta</taxon>
        <taxon>Magnoliopsida</taxon>
        <taxon>eudicotyledons</taxon>
        <taxon>Gunneridae</taxon>
        <taxon>Pentapetalae</taxon>
        <taxon>rosids</taxon>
        <taxon>fabids</taxon>
        <taxon>Malpighiales</taxon>
        <taxon>Salicaceae</taxon>
        <taxon>Saliceae</taxon>
        <taxon>Populus</taxon>
    </lineage>
</organism>
<name>A0A2K1XTV4_POPTR</name>
<accession>A0A2K1XTV4</accession>